<name>A0A2N9YG08_9GAMM</name>
<keyword evidence="1" id="KW-1003">Cell membrane</keyword>
<feature type="domain" description="Calcineurin-like phosphoesterase" evidence="6">
    <location>
        <begin position="9"/>
        <end position="208"/>
    </location>
</feature>
<dbReference type="AlphaFoldDB" id="A0A2N9YG08"/>
<keyword evidence="4" id="KW-0472">Membrane</keyword>
<dbReference type="GO" id="GO:0016020">
    <property type="term" value="C:membrane"/>
    <property type="evidence" value="ECO:0007669"/>
    <property type="project" value="GOC"/>
</dbReference>
<dbReference type="Proteomes" id="UP000234271">
    <property type="component" value="Chromosome"/>
</dbReference>
<protein>
    <submittedName>
        <fullName evidence="7">UDP-2,3-diacylglucosamine diphosphatase</fullName>
    </submittedName>
</protein>
<dbReference type="OrthoDB" id="9802481at2"/>
<dbReference type="GO" id="GO:0009245">
    <property type="term" value="P:lipid A biosynthetic process"/>
    <property type="evidence" value="ECO:0007669"/>
    <property type="project" value="TreeGrafter"/>
</dbReference>
<gene>
    <name evidence="7" type="ORF">BLE401_12540</name>
</gene>
<reference evidence="8" key="1">
    <citation type="submission" date="2016-12" db="EMBL/GenBank/DDBJ databases">
        <title>Complete Genome Sequence of Beggiatoa leptomitiformis D-401.</title>
        <authorList>
            <person name="Fomenkov A."/>
            <person name="Vincze T."/>
            <person name="Grabovich M."/>
            <person name="Anton B.P."/>
            <person name="Dubinina G."/>
            <person name="Orlova M."/>
            <person name="Belousova E."/>
            <person name="Roberts R.J."/>
        </authorList>
    </citation>
    <scope>NUCLEOTIDE SEQUENCE [LARGE SCALE GENOMIC DNA]</scope>
    <source>
        <strain evidence="8">D-401</strain>
    </source>
</reference>
<dbReference type="RefSeq" id="WP_062153056.1">
    <property type="nucleotide sequence ID" value="NZ_CP012373.2"/>
</dbReference>
<sequence length="272" mass="31957">MTPPIKHYRTIWLSDIHLGTRGCKADFLLDFLKNHESEYLYLVGDIIDGWRLKKSWYWSQSHNDVIQKVLRKARKGTKVFFIPGNHDEAARHFLNITFGDIHVVDEMVHTTADGRRLLVIHGDQFDGVIQYARWLALLGDWAYEMVLSLNHFYNICRRKLGYPYWSLSAYLKHKVKNAVNFITAFEQVLAEEARRRELDGVVCGHIHKAEIRMIDDVLYCNDGDWVESCTALIEDWDGDLFIVEWTDDNQHPHREKQTHENSDCVRRMVTPD</sequence>
<keyword evidence="3" id="KW-0479">Metal-binding</keyword>
<dbReference type="KEGG" id="blep:AL038_11735"/>
<evidence type="ECO:0000259" key="6">
    <source>
        <dbReference type="Pfam" id="PF00149"/>
    </source>
</evidence>
<dbReference type="InterPro" id="IPR043461">
    <property type="entry name" value="LpxH-like"/>
</dbReference>
<keyword evidence="2" id="KW-0997">Cell inner membrane</keyword>
<dbReference type="Pfam" id="PF00149">
    <property type="entry name" value="Metallophos"/>
    <property type="match status" value="1"/>
</dbReference>
<evidence type="ECO:0000313" key="8">
    <source>
        <dbReference type="Proteomes" id="UP000234271"/>
    </source>
</evidence>
<dbReference type="EMBL" id="CP018889">
    <property type="protein sequence ID" value="AUI69434.1"/>
    <property type="molecule type" value="Genomic_DNA"/>
</dbReference>
<dbReference type="GO" id="GO:0046872">
    <property type="term" value="F:metal ion binding"/>
    <property type="evidence" value="ECO:0007669"/>
    <property type="project" value="UniProtKB-KW"/>
</dbReference>
<evidence type="ECO:0000256" key="5">
    <source>
        <dbReference type="ARBA" id="ARBA00023211"/>
    </source>
</evidence>
<organism evidence="7 8">
    <name type="scientific">Beggiatoa leptomitoformis</name>
    <dbReference type="NCBI Taxonomy" id="288004"/>
    <lineage>
        <taxon>Bacteria</taxon>
        <taxon>Pseudomonadati</taxon>
        <taxon>Pseudomonadota</taxon>
        <taxon>Gammaproteobacteria</taxon>
        <taxon>Thiotrichales</taxon>
        <taxon>Thiotrichaceae</taxon>
        <taxon>Beggiatoa</taxon>
    </lineage>
</organism>
<accession>A0A2N9YG08</accession>
<evidence type="ECO:0000313" key="7">
    <source>
        <dbReference type="EMBL" id="AUI69434.1"/>
    </source>
</evidence>
<dbReference type="Gene3D" id="3.60.21.10">
    <property type="match status" value="1"/>
</dbReference>
<dbReference type="CDD" id="cd07398">
    <property type="entry name" value="MPP_YbbF-LpxH"/>
    <property type="match status" value="1"/>
</dbReference>
<dbReference type="InterPro" id="IPR004843">
    <property type="entry name" value="Calcineurin-like_PHP"/>
</dbReference>
<dbReference type="InterPro" id="IPR029052">
    <property type="entry name" value="Metallo-depent_PP-like"/>
</dbReference>
<dbReference type="GO" id="GO:0008758">
    <property type="term" value="F:UDP-2,3-diacylglucosamine hydrolase activity"/>
    <property type="evidence" value="ECO:0007669"/>
    <property type="project" value="TreeGrafter"/>
</dbReference>
<dbReference type="SUPFAM" id="SSF56300">
    <property type="entry name" value="Metallo-dependent phosphatases"/>
    <property type="match status" value="1"/>
</dbReference>
<keyword evidence="8" id="KW-1185">Reference proteome</keyword>
<evidence type="ECO:0000256" key="3">
    <source>
        <dbReference type="ARBA" id="ARBA00022723"/>
    </source>
</evidence>
<dbReference type="STRING" id="288004.AL038_11735"/>
<keyword evidence="5" id="KW-0464">Manganese</keyword>
<dbReference type="PANTHER" id="PTHR34990">
    <property type="entry name" value="UDP-2,3-DIACYLGLUCOSAMINE HYDROLASE-RELATED"/>
    <property type="match status" value="1"/>
</dbReference>
<proteinExistence type="predicted"/>
<evidence type="ECO:0000256" key="1">
    <source>
        <dbReference type="ARBA" id="ARBA00022475"/>
    </source>
</evidence>
<dbReference type="PANTHER" id="PTHR34990:SF2">
    <property type="entry name" value="BLL8164 PROTEIN"/>
    <property type="match status" value="1"/>
</dbReference>
<evidence type="ECO:0000256" key="2">
    <source>
        <dbReference type="ARBA" id="ARBA00022519"/>
    </source>
</evidence>
<evidence type="ECO:0000256" key="4">
    <source>
        <dbReference type="ARBA" id="ARBA00023136"/>
    </source>
</evidence>